<dbReference type="EMBL" id="BRYA01000646">
    <property type="protein sequence ID" value="GMI27596.1"/>
    <property type="molecule type" value="Genomic_DNA"/>
</dbReference>
<reference evidence="3" key="1">
    <citation type="journal article" date="2023" name="Commun. Biol.">
        <title>Genome analysis of Parmales, the sister group of diatoms, reveals the evolutionary specialization of diatoms from phago-mixotrophs to photoautotrophs.</title>
        <authorList>
            <person name="Ban H."/>
            <person name="Sato S."/>
            <person name="Yoshikawa S."/>
            <person name="Yamada K."/>
            <person name="Nakamura Y."/>
            <person name="Ichinomiya M."/>
            <person name="Sato N."/>
            <person name="Blanc-Mathieu R."/>
            <person name="Endo H."/>
            <person name="Kuwata A."/>
            <person name="Ogata H."/>
        </authorList>
    </citation>
    <scope>NUCLEOTIDE SEQUENCE [LARGE SCALE GENOMIC DNA]</scope>
</reference>
<feature type="compositionally biased region" description="Low complexity" evidence="1">
    <location>
        <begin position="293"/>
        <end position="330"/>
    </location>
</feature>
<feature type="region of interest" description="Disordered" evidence="1">
    <location>
        <begin position="282"/>
        <end position="332"/>
    </location>
</feature>
<dbReference type="AlphaFoldDB" id="A0A9W7L352"/>
<name>A0A9W7L352_9STRA</name>
<protein>
    <submittedName>
        <fullName evidence="2">Uncharacterized protein</fullName>
    </submittedName>
</protein>
<keyword evidence="3" id="KW-1185">Reference proteome</keyword>
<comment type="caution">
    <text evidence="2">The sequence shown here is derived from an EMBL/GenBank/DDBJ whole genome shotgun (WGS) entry which is preliminary data.</text>
</comment>
<evidence type="ECO:0000256" key="1">
    <source>
        <dbReference type="SAM" id="MobiDB-lite"/>
    </source>
</evidence>
<dbReference type="Gene3D" id="1.25.10.10">
    <property type="entry name" value="Leucine-rich Repeat Variant"/>
    <property type="match status" value="1"/>
</dbReference>
<feature type="compositionally biased region" description="Basic and acidic residues" evidence="1">
    <location>
        <begin position="24"/>
        <end position="33"/>
    </location>
</feature>
<feature type="compositionally biased region" description="Basic residues" evidence="1">
    <location>
        <begin position="493"/>
        <end position="506"/>
    </location>
</feature>
<feature type="compositionally biased region" description="Polar residues" evidence="1">
    <location>
        <begin position="44"/>
        <end position="53"/>
    </location>
</feature>
<feature type="region of interest" description="Disordered" evidence="1">
    <location>
        <begin position="144"/>
        <end position="175"/>
    </location>
</feature>
<dbReference type="InterPro" id="IPR011989">
    <property type="entry name" value="ARM-like"/>
</dbReference>
<evidence type="ECO:0000313" key="2">
    <source>
        <dbReference type="EMBL" id="GMI27596.1"/>
    </source>
</evidence>
<accession>A0A9W7L352</accession>
<feature type="region of interest" description="Disordered" evidence="1">
    <location>
        <begin position="24"/>
        <end position="61"/>
    </location>
</feature>
<feature type="region of interest" description="Disordered" evidence="1">
    <location>
        <begin position="493"/>
        <end position="529"/>
    </location>
</feature>
<feature type="compositionally biased region" description="Basic and acidic residues" evidence="1">
    <location>
        <begin position="507"/>
        <end position="522"/>
    </location>
</feature>
<dbReference type="OrthoDB" id="206204at2759"/>
<sequence>MKRLIPSYGAKIYDDRRRKEYEDDMDGEFKELEPPTTLLDLESQLPNPYNPNTDDPEKPQTPRMSYAELQAENNFPKPTKEALAYVSNNASANNRLIPTFDFQPANLKPSSSSQLINDATTLDDNHFVAFANFELERMKSEGKIKSIQPLGAGKSTNRPPLAQRNSTSSDCGLSRATVFPDGQDKAIIEAFDKLSMIFPTMEESLLESKDQTKKTEFIQKMVNRAANKVYDIAGSVPAAPLQMTPDVFAAYLVVLTKFVGNRYMETSFVAIDGLRIVVKALSSTPPPSPPSTPTSSSSSLRPTPSKLAPLSSLTSPLPRQSPSSTPRSTTYTQINDSNVNEALFATIPALLKRLATRGTPKEMKQAACKAILAICKSPRLKGIDATVPFLGSSKFPLQQRLFILKLLTKEFGLEGEAKVLNCPMVMNIAIDALQDGGGAKKKQKVHHSVVMLIVEASLSVGKERVLKYFRLKKIPQETQTYLEARIEEGEAKRHVKDKKKAKKRHMKEQVRKFKEGEERRQSMTDNIFSPDFKSQTTYFSTVGDEEELMFSSASSDDE</sequence>
<gene>
    <name evidence="2" type="ORF">TrCOL_g10911</name>
</gene>
<dbReference type="Proteomes" id="UP001165065">
    <property type="component" value="Unassembled WGS sequence"/>
</dbReference>
<evidence type="ECO:0000313" key="3">
    <source>
        <dbReference type="Proteomes" id="UP001165065"/>
    </source>
</evidence>
<feature type="compositionally biased region" description="Polar residues" evidence="1">
    <location>
        <begin position="154"/>
        <end position="171"/>
    </location>
</feature>
<organism evidence="2 3">
    <name type="scientific">Triparma columacea</name>
    <dbReference type="NCBI Taxonomy" id="722753"/>
    <lineage>
        <taxon>Eukaryota</taxon>
        <taxon>Sar</taxon>
        <taxon>Stramenopiles</taxon>
        <taxon>Ochrophyta</taxon>
        <taxon>Bolidophyceae</taxon>
        <taxon>Parmales</taxon>
        <taxon>Triparmaceae</taxon>
        <taxon>Triparma</taxon>
    </lineage>
</organism>
<proteinExistence type="predicted"/>